<dbReference type="AlphaFoldDB" id="A0A4S2KZC9"/>
<feature type="compositionally biased region" description="Low complexity" evidence="1">
    <location>
        <begin position="84"/>
        <end position="98"/>
    </location>
</feature>
<evidence type="ECO:0000256" key="1">
    <source>
        <dbReference type="SAM" id="MobiDB-lite"/>
    </source>
</evidence>
<keyword evidence="3" id="KW-1185">Reference proteome</keyword>
<sequence length="104" mass="11207">MPVPILLPVPTSSACSPSCRNTPTCHVVVWVHVHEAAHSGTRPTATATEYGCGVPTELRVRTTVPRTHHSVPHSCLAFSRDRSPAPISSRRSIRSIRPSPLPQG</sequence>
<organism evidence="2 3">
    <name type="scientific">Temnothorax longispinosus</name>
    <dbReference type="NCBI Taxonomy" id="300112"/>
    <lineage>
        <taxon>Eukaryota</taxon>
        <taxon>Metazoa</taxon>
        <taxon>Ecdysozoa</taxon>
        <taxon>Arthropoda</taxon>
        <taxon>Hexapoda</taxon>
        <taxon>Insecta</taxon>
        <taxon>Pterygota</taxon>
        <taxon>Neoptera</taxon>
        <taxon>Endopterygota</taxon>
        <taxon>Hymenoptera</taxon>
        <taxon>Apocrita</taxon>
        <taxon>Aculeata</taxon>
        <taxon>Formicoidea</taxon>
        <taxon>Formicidae</taxon>
        <taxon>Myrmicinae</taxon>
        <taxon>Temnothorax</taxon>
    </lineage>
</organism>
<gene>
    <name evidence="2" type="ORF">DBV15_05120</name>
</gene>
<evidence type="ECO:0000313" key="2">
    <source>
        <dbReference type="EMBL" id="TGZ53599.1"/>
    </source>
</evidence>
<name>A0A4S2KZC9_9HYME</name>
<evidence type="ECO:0000313" key="3">
    <source>
        <dbReference type="Proteomes" id="UP000310200"/>
    </source>
</evidence>
<accession>A0A4S2KZC9</accession>
<proteinExistence type="predicted"/>
<reference evidence="2 3" key="1">
    <citation type="journal article" date="2019" name="Philos. Trans. R. Soc. Lond., B, Biol. Sci.">
        <title>Ant behaviour and brain gene expression of defending hosts depend on the ecological success of the intruding social parasite.</title>
        <authorList>
            <person name="Kaur R."/>
            <person name="Stoldt M."/>
            <person name="Jongepier E."/>
            <person name="Feldmeyer B."/>
            <person name="Menzel F."/>
            <person name="Bornberg-Bauer E."/>
            <person name="Foitzik S."/>
        </authorList>
    </citation>
    <scope>NUCLEOTIDE SEQUENCE [LARGE SCALE GENOMIC DNA]</scope>
    <source>
        <tissue evidence="2">Whole body</tissue>
    </source>
</reference>
<protein>
    <submittedName>
        <fullName evidence="2">Uncharacterized protein</fullName>
    </submittedName>
</protein>
<dbReference type="Proteomes" id="UP000310200">
    <property type="component" value="Unassembled WGS sequence"/>
</dbReference>
<dbReference type="EMBL" id="QBLH01000986">
    <property type="protein sequence ID" value="TGZ53599.1"/>
    <property type="molecule type" value="Genomic_DNA"/>
</dbReference>
<feature type="region of interest" description="Disordered" evidence="1">
    <location>
        <begin position="69"/>
        <end position="104"/>
    </location>
</feature>
<comment type="caution">
    <text evidence="2">The sequence shown here is derived from an EMBL/GenBank/DDBJ whole genome shotgun (WGS) entry which is preliminary data.</text>
</comment>